<protein>
    <submittedName>
        <fullName evidence="1">Uncharacterized protein</fullName>
    </submittedName>
</protein>
<dbReference type="OrthoDB" id="737041at2759"/>
<evidence type="ECO:0000313" key="2">
    <source>
        <dbReference type="Proteomes" id="UP001055439"/>
    </source>
</evidence>
<dbReference type="PANTHER" id="PTHR33625">
    <property type="entry name" value="OS08G0179900 PROTEIN"/>
    <property type="match status" value="1"/>
</dbReference>
<dbReference type="PANTHER" id="PTHR33625:SF3">
    <property type="entry name" value="OS04G0550700 PROTEIN"/>
    <property type="match status" value="1"/>
</dbReference>
<evidence type="ECO:0000313" key="1">
    <source>
        <dbReference type="EMBL" id="URE06474.1"/>
    </source>
</evidence>
<sequence>MRKSTVTSGGRMLRAVGTQVGGGGDLKGAGRAAKPTRVALQRMVVDKEIVSFDEFERGCSAEFSTESESDWIEPAMHLFSSNSSQSKQCEKVYDAFNLLKISPSIQRMVVSLSSDKAMWDAVMKKEAVQELKKCFCEASKQFPSRKTNLEVSMAALLWSLINLETMKQRVQTVTLTSPLELCVGYFTAQRPK</sequence>
<accession>A0A9E7G6M1</accession>
<dbReference type="AlphaFoldDB" id="A0A9E7G6M1"/>
<name>A0A9E7G6M1_9LILI</name>
<dbReference type="Proteomes" id="UP001055439">
    <property type="component" value="Chromosome 5"/>
</dbReference>
<gene>
    <name evidence="1" type="ORF">MUK42_27360</name>
</gene>
<reference evidence="1" key="1">
    <citation type="submission" date="2022-05" db="EMBL/GenBank/DDBJ databases">
        <title>The Musa troglodytarum L. genome provides insights into the mechanism of non-climacteric behaviour and enrichment of carotenoids.</title>
        <authorList>
            <person name="Wang J."/>
        </authorList>
    </citation>
    <scope>NUCLEOTIDE SEQUENCE</scope>
    <source>
        <tissue evidence="1">Leaf</tissue>
    </source>
</reference>
<dbReference type="EMBL" id="CP097507">
    <property type="protein sequence ID" value="URE06474.1"/>
    <property type="molecule type" value="Genomic_DNA"/>
</dbReference>
<organism evidence="1 2">
    <name type="scientific">Musa troglodytarum</name>
    <name type="common">fe'i banana</name>
    <dbReference type="NCBI Taxonomy" id="320322"/>
    <lineage>
        <taxon>Eukaryota</taxon>
        <taxon>Viridiplantae</taxon>
        <taxon>Streptophyta</taxon>
        <taxon>Embryophyta</taxon>
        <taxon>Tracheophyta</taxon>
        <taxon>Spermatophyta</taxon>
        <taxon>Magnoliopsida</taxon>
        <taxon>Liliopsida</taxon>
        <taxon>Zingiberales</taxon>
        <taxon>Musaceae</taxon>
        <taxon>Musa</taxon>
    </lineage>
</organism>
<proteinExistence type="predicted"/>
<keyword evidence="2" id="KW-1185">Reference proteome</keyword>